<keyword evidence="2" id="KW-1185">Reference proteome</keyword>
<reference evidence="1 2" key="1">
    <citation type="journal article" date="2020" name="ISME J.">
        <title>Comparative genomics reveals insights into cyanobacterial evolution and habitat adaptation.</title>
        <authorList>
            <person name="Chen M.Y."/>
            <person name="Teng W.K."/>
            <person name="Zhao L."/>
            <person name="Hu C.X."/>
            <person name="Zhou Y.K."/>
            <person name="Han B.P."/>
            <person name="Song L.R."/>
            <person name="Shu W.S."/>
        </authorList>
    </citation>
    <scope>NUCLEOTIDE SEQUENCE [LARGE SCALE GENOMIC DNA]</scope>
    <source>
        <strain evidence="1 2">FACHB-1344</strain>
    </source>
</reference>
<evidence type="ECO:0008006" key="3">
    <source>
        <dbReference type="Google" id="ProtNLM"/>
    </source>
</evidence>
<proteinExistence type="predicted"/>
<sequence>MTMIENQQIGILVIAFKDRLCRFGFEYFEHFLKSHEGKLIVANAQT</sequence>
<name>A0ABR8HSM6_9CHRO</name>
<protein>
    <recommendedName>
        <fullName evidence="3">Resolvase/invertase-type recombinase catalytic domain-containing protein</fullName>
    </recommendedName>
</protein>
<dbReference type="Proteomes" id="UP000636187">
    <property type="component" value="Unassembled WGS sequence"/>
</dbReference>
<accession>A0ABR8HSM6</accession>
<gene>
    <name evidence="1" type="ORF">H6G48_08925</name>
</gene>
<organism evidence="1 2">
    <name type="scientific">Microcystis flos-aquae FACHB-1344</name>
    <dbReference type="NCBI Taxonomy" id="2692899"/>
    <lineage>
        <taxon>Bacteria</taxon>
        <taxon>Bacillati</taxon>
        <taxon>Cyanobacteriota</taxon>
        <taxon>Cyanophyceae</taxon>
        <taxon>Oscillatoriophycideae</taxon>
        <taxon>Chroococcales</taxon>
        <taxon>Microcystaceae</taxon>
        <taxon>Microcystis</taxon>
    </lineage>
</organism>
<evidence type="ECO:0000313" key="2">
    <source>
        <dbReference type="Proteomes" id="UP000636187"/>
    </source>
</evidence>
<comment type="caution">
    <text evidence="1">The sequence shown here is derived from an EMBL/GenBank/DDBJ whole genome shotgun (WGS) entry which is preliminary data.</text>
</comment>
<evidence type="ECO:0000313" key="1">
    <source>
        <dbReference type="EMBL" id="MBD2621785.1"/>
    </source>
</evidence>
<dbReference type="EMBL" id="JACJSW010000110">
    <property type="protein sequence ID" value="MBD2621785.1"/>
    <property type="molecule type" value="Genomic_DNA"/>
</dbReference>